<accession>A0A6C0CTH6</accession>
<protein>
    <recommendedName>
        <fullName evidence="2">NET domain-containing protein</fullName>
    </recommendedName>
</protein>
<organism evidence="1">
    <name type="scientific">viral metagenome</name>
    <dbReference type="NCBI Taxonomy" id="1070528"/>
    <lineage>
        <taxon>unclassified sequences</taxon>
        <taxon>metagenomes</taxon>
        <taxon>organismal metagenomes</taxon>
    </lineage>
</organism>
<evidence type="ECO:0008006" key="2">
    <source>
        <dbReference type="Google" id="ProtNLM"/>
    </source>
</evidence>
<reference evidence="1" key="1">
    <citation type="journal article" date="2020" name="Nature">
        <title>Giant virus diversity and host interactions through global metagenomics.</title>
        <authorList>
            <person name="Schulz F."/>
            <person name="Roux S."/>
            <person name="Paez-Espino D."/>
            <person name="Jungbluth S."/>
            <person name="Walsh D.A."/>
            <person name="Denef V.J."/>
            <person name="McMahon K.D."/>
            <person name="Konstantinidis K.T."/>
            <person name="Eloe-Fadrosh E.A."/>
            <person name="Kyrpides N.C."/>
            <person name="Woyke T."/>
        </authorList>
    </citation>
    <scope>NUCLEOTIDE SEQUENCE</scope>
    <source>
        <strain evidence="1">GVMAG-M-3300021964-36</strain>
    </source>
</reference>
<dbReference type="AlphaFoldDB" id="A0A6C0CTH6"/>
<sequence length="184" mass="21696">MTNYHVVKKLIERINHLDHSYHYDIFNILCRHNKSYSKNNNGFFFDFQNLEDEIIHDVMYFIDGLENNLKMNKPSISQDSIDVNIQSQNLYNQENTNTDINKDKDISKDTINNQITLQEECVNTLLKLDIDQEVQIKPLLSVIDKEKTITKKTTNNRFTLAKKKYSKAVIQDTKYTLDDILVME</sequence>
<dbReference type="EMBL" id="MN739485">
    <property type="protein sequence ID" value="QHT07751.1"/>
    <property type="molecule type" value="Genomic_DNA"/>
</dbReference>
<proteinExistence type="predicted"/>
<name>A0A6C0CTH6_9ZZZZ</name>
<evidence type="ECO:0000313" key="1">
    <source>
        <dbReference type="EMBL" id="QHT07751.1"/>
    </source>
</evidence>